<dbReference type="SUPFAM" id="SSF53223">
    <property type="entry name" value="Aminoacid dehydrogenase-like, N-terminal domain"/>
    <property type="match status" value="1"/>
</dbReference>
<evidence type="ECO:0000256" key="2">
    <source>
        <dbReference type="ARBA" id="ARBA00022563"/>
    </source>
</evidence>
<dbReference type="PANTHER" id="PTHR48099:SF5">
    <property type="entry name" value="C-1-TETRAHYDROFOLATE SYNTHASE, CYTOPLASMIC"/>
    <property type="match status" value="1"/>
</dbReference>
<dbReference type="AlphaFoldDB" id="A0A1G6HL42"/>
<evidence type="ECO:0000259" key="12">
    <source>
        <dbReference type="Pfam" id="PF00763"/>
    </source>
</evidence>
<feature type="binding site" evidence="11">
    <location>
        <begin position="165"/>
        <end position="167"/>
    </location>
    <ligand>
        <name>NADP(+)</name>
        <dbReference type="ChEBI" id="CHEBI:58349"/>
    </ligand>
</feature>
<comment type="caution">
    <text evidence="11">Lacks conserved residue(s) required for the propagation of feature annotation.</text>
</comment>
<comment type="subunit">
    <text evidence="11">Homodimer.</text>
</comment>
<keyword evidence="4 11" id="KW-0658">Purine biosynthesis</keyword>
<dbReference type="GO" id="GO:0005829">
    <property type="term" value="C:cytosol"/>
    <property type="evidence" value="ECO:0007669"/>
    <property type="project" value="TreeGrafter"/>
</dbReference>
<dbReference type="EMBL" id="FMYW01000001">
    <property type="protein sequence ID" value="SDB94980.1"/>
    <property type="molecule type" value="Genomic_DNA"/>
</dbReference>
<dbReference type="CDD" id="cd01080">
    <property type="entry name" value="NAD_bind_m-THF_DH_Cyclohyd"/>
    <property type="match status" value="1"/>
</dbReference>
<dbReference type="Pfam" id="PF02882">
    <property type="entry name" value="THF_DHG_CYH_C"/>
    <property type="match status" value="1"/>
</dbReference>
<dbReference type="GO" id="GO:0006164">
    <property type="term" value="P:purine nucleotide biosynthetic process"/>
    <property type="evidence" value="ECO:0007669"/>
    <property type="project" value="UniProtKB-KW"/>
</dbReference>
<proteinExistence type="inferred from homology"/>
<name>A0A1G6HL42_9FIRM</name>
<dbReference type="OrthoDB" id="9803580at2"/>
<comment type="function">
    <text evidence="11">Catalyzes the oxidation of 5,10-methylenetetrahydrofolate to 5,10-methenyltetrahydrofolate and then the hydrolysis of 5,10-methenyltetrahydrofolate to 10-formyltetrahydrofolate.</text>
</comment>
<keyword evidence="2 11" id="KW-0554">One-carbon metabolism</keyword>
<gene>
    <name evidence="11" type="primary">folD</name>
    <name evidence="14" type="ORF">SAMN04487864_10162</name>
</gene>
<dbReference type="InterPro" id="IPR046346">
    <property type="entry name" value="Aminoacid_DH-like_N_sf"/>
</dbReference>
<dbReference type="GO" id="GO:0004488">
    <property type="term" value="F:methylenetetrahydrofolate dehydrogenase (NADP+) activity"/>
    <property type="evidence" value="ECO:0007669"/>
    <property type="project" value="UniProtKB-UniRule"/>
</dbReference>
<dbReference type="GO" id="GO:0035999">
    <property type="term" value="P:tetrahydrofolate interconversion"/>
    <property type="evidence" value="ECO:0007669"/>
    <property type="project" value="UniProtKB-UniRule"/>
</dbReference>
<feature type="domain" description="Tetrahydrofolate dehydrogenase/cyclohydrolase catalytic" evidence="12">
    <location>
        <begin position="6"/>
        <end position="120"/>
    </location>
</feature>
<keyword evidence="3 11" id="KW-0028">Amino-acid biosynthesis</keyword>
<dbReference type="GO" id="GO:0004477">
    <property type="term" value="F:methenyltetrahydrofolate cyclohydrolase activity"/>
    <property type="evidence" value="ECO:0007669"/>
    <property type="project" value="UniProtKB-UniRule"/>
</dbReference>
<evidence type="ECO:0000313" key="15">
    <source>
        <dbReference type="Proteomes" id="UP000198943"/>
    </source>
</evidence>
<accession>A0A1G6HL42</accession>
<dbReference type="FunFam" id="3.40.50.720:FF:000094">
    <property type="entry name" value="Bifunctional protein FolD"/>
    <property type="match status" value="1"/>
</dbReference>
<evidence type="ECO:0000256" key="7">
    <source>
        <dbReference type="ARBA" id="ARBA00023002"/>
    </source>
</evidence>
<dbReference type="InterPro" id="IPR000672">
    <property type="entry name" value="THF_DH/CycHdrlase"/>
</dbReference>
<evidence type="ECO:0000256" key="5">
    <source>
        <dbReference type="ARBA" id="ARBA00022801"/>
    </source>
</evidence>
<evidence type="ECO:0000256" key="8">
    <source>
        <dbReference type="ARBA" id="ARBA00023102"/>
    </source>
</evidence>
<comment type="catalytic activity">
    <reaction evidence="11">
        <text>(6R)-5,10-methenyltetrahydrofolate + H2O = (6R)-10-formyltetrahydrofolate + H(+)</text>
        <dbReference type="Rhea" id="RHEA:23700"/>
        <dbReference type="ChEBI" id="CHEBI:15377"/>
        <dbReference type="ChEBI" id="CHEBI:15378"/>
        <dbReference type="ChEBI" id="CHEBI:57455"/>
        <dbReference type="ChEBI" id="CHEBI:195366"/>
        <dbReference type="EC" id="3.5.4.9"/>
    </reaction>
</comment>
<keyword evidence="15" id="KW-1185">Reference proteome</keyword>
<evidence type="ECO:0000256" key="10">
    <source>
        <dbReference type="ARBA" id="ARBA00023268"/>
    </source>
</evidence>
<dbReference type="GO" id="GO:0009086">
    <property type="term" value="P:methionine biosynthetic process"/>
    <property type="evidence" value="ECO:0007669"/>
    <property type="project" value="UniProtKB-KW"/>
</dbReference>
<dbReference type="UniPathway" id="UPA00193"/>
<evidence type="ECO:0000259" key="13">
    <source>
        <dbReference type="Pfam" id="PF02882"/>
    </source>
</evidence>
<comment type="catalytic activity">
    <reaction evidence="11">
        <text>(6R)-5,10-methylene-5,6,7,8-tetrahydrofolate + NADP(+) = (6R)-5,10-methenyltetrahydrofolate + NADPH</text>
        <dbReference type="Rhea" id="RHEA:22812"/>
        <dbReference type="ChEBI" id="CHEBI:15636"/>
        <dbReference type="ChEBI" id="CHEBI:57455"/>
        <dbReference type="ChEBI" id="CHEBI:57783"/>
        <dbReference type="ChEBI" id="CHEBI:58349"/>
        <dbReference type="EC" id="1.5.1.5"/>
    </reaction>
</comment>
<dbReference type="SUPFAM" id="SSF51735">
    <property type="entry name" value="NAD(P)-binding Rossmann-fold domains"/>
    <property type="match status" value="1"/>
</dbReference>
<dbReference type="RefSeq" id="WP_093728854.1">
    <property type="nucleotide sequence ID" value="NZ_FMYW01000001.1"/>
</dbReference>
<evidence type="ECO:0000256" key="9">
    <source>
        <dbReference type="ARBA" id="ARBA00023167"/>
    </source>
</evidence>
<evidence type="ECO:0000256" key="11">
    <source>
        <dbReference type="HAMAP-Rule" id="MF_01576"/>
    </source>
</evidence>
<evidence type="ECO:0000256" key="1">
    <source>
        <dbReference type="ARBA" id="ARBA00004777"/>
    </source>
</evidence>
<keyword evidence="8 11" id="KW-0368">Histidine biosynthesis</keyword>
<reference evidence="15" key="1">
    <citation type="submission" date="2016-10" db="EMBL/GenBank/DDBJ databases">
        <authorList>
            <person name="Varghese N."/>
            <person name="Submissions S."/>
        </authorList>
    </citation>
    <scope>NUCLEOTIDE SEQUENCE [LARGE SCALE GENOMIC DNA]</scope>
    <source>
        <strain evidence="15">DSM 11005</strain>
    </source>
</reference>
<keyword evidence="9 11" id="KW-0486">Methionine biosynthesis</keyword>
<dbReference type="PRINTS" id="PR00085">
    <property type="entry name" value="THFDHDRGNASE"/>
</dbReference>
<feature type="domain" description="Tetrahydrofolate dehydrogenase/cyclohydrolase NAD(P)-binding" evidence="13">
    <location>
        <begin position="139"/>
        <end position="274"/>
    </location>
</feature>
<dbReference type="Gene3D" id="3.40.50.10860">
    <property type="entry name" value="Leucine Dehydrogenase, chain A, domain 1"/>
    <property type="match status" value="1"/>
</dbReference>
<dbReference type="HAMAP" id="MF_01576">
    <property type="entry name" value="THF_DHG_CYH"/>
    <property type="match status" value="1"/>
</dbReference>
<dbReference type="EC" id="1.5.1.5" evidence="11"/>
<keyword evidence="10 11" id="KW-0511">Multifunctional enzyme</keyword>
<dbReference type="Pfam" id="PF00763">
    <property type="entry name" value="THF_DHG_CYH"/>
    <property type="match status" value="1"/>
</dbReference>
<keyword evidence="7 11" id="KW-0560">Oxidoreductase</keyword>
<keyword evidence="5 11" id="KW-0378">Hydrolase</keyword>
<dbReference type="PANTHER" id="PTHR48099">
    <property type="entry name" value="C-1-TETRAHYDROFOLATE SYNTHASE, CYTOPLASMIC-RELATED"/>
    <property type="match status" value="1"/>
</dbReference>
<dbReference type="Proteomes" id="UP000198943">
    <property type="component" value="Unassembled WGS sequence"/>
</dbReference>
<evidence type="ECO:0000256" key="4">
    <source>
        <dbReference type="ARBA" id="ARBA00022755"/>
    </source>
</evidence>
<comment type="similarity">
    <text evidence="11">Belongs to the tetrahydrofolate dehydrogenase/cyclohydrolase family.</text>
</comment>
<evidence type="ECO:0000256" key="6">
    <source>
        <dbReference type="ARBA" id="ARBA00022857"/>
    </source>
</evidence>
<comment type="pathway">
    <text evidence="1 11">One-carbon metabolism; tetrahydrofolate interconversion.</text>
</comment>
<evidence type="ECO:0000256" key="3">
    <source>
        <dbReference type="ARBA" id="ARBA00022605"/>
    </source>
</evidence>
<dbReference type="InterPro" id="IPR020630">
    <property type="entry name" value="THF_DH/CycHdrlase_cat_dom"/>
</dbReference>
<evidence type="ECO:0000313" key="14">
    <source>
        <dbReference type="EMBL" id="SDB94980.1"/>
    </source>
</evidence>
<dbReference type="Gene3D" id="3.40.50.720">
    <property type="entry name" value="NAD(P)-binding Rossmann-like Domain"/>
    <property type="match status" value="1"/>
</dbReference>
<organism evidence="14 15">
    <name type="scientific">Succiniclasticum ruminis</name>
    <dbReference type="NCBI Taxonomy" id="40841"/>
    <lineage>
        <taxon>Bacteria</taxon>
        <taxon>Bacillati</taxon>
        <taxon>Bacillota</taxon>
        <taxon>Negativicutes</taxon>
        <taxon>Acidaminococcales</taxon>
        <taxon>Acidaminococcaceae</taxon>
        <taxon>Succiniclasticum</taxon>
    </lineage>
</organism>
<protein>
    <recommendedName>
        <fullName evidence="11">Bifunctional protein FolD</fullName>
    </recommendedName>
    <domain>
        <recommendedName>
            <fullName evidence="11">Methylenetetrahydrofolate dehydrogenase</fullName>
            <ecNumber evidence="11">1.5.1.5</ecNumber>
        </recommendedName>
    </domain>
    <domain>
        <recommendedName>
            <fullName evidence="11">Methenyltetrahydrofolate cyclohydrolase</fullName>
            <ecNumber evidence="11">3.5.4.9</ecNumber>
        </recommendedName>
    </domain>
</protein>
<dbReference type="InterPro" id="IPR036291">
    <property type="entry name" value="NAD(P)-bd_dom_sf"/>
</dbReference>
<keyword evidence="6 11" id="KW-0521">NADP</keyword>
<dbReference type="GO" id="GO:0000105">
    <property type="term" value="P:L-histidine biosynthetic process"/>
    <property type="evidence" value="ECO:0007669"/>
    <property type="project" value="UniProtKB-KW"/>
</dbReference>
<sequence length="276" mass="29056">METLVMSGRPVADAYKEQIKEKVEAAQQSGKKVTLAILTVGQDPASFVYRKRLLKITESLGIGSRCVELPETATTEETVAAIRKLNEDPDVTGILPMMPMPKQVDGDAVGAALAPEKDMDCLNPANGGALLMGKGRWAACTPRACMAMLKFYKIPLDGKHAVVLGRSNVVGKPVALLLLQENCTVTVCHSHTKNLPELVRQADIVVAAIGKAGFVTPDMVKPGAVIVDVGINVTETGIVGDVAPEATEKASAFTPVPGGVGVVSNVMMMDAVVRNV</sequence>
<dbReference type="EC" id="3.5.4.9" evidence="11"/>
<dbReference type="InterPro" id="IPR020631">
    <property type="entry name" value="THF_DH/CycHdrlase_NAD-bd_dom"/>
</dbReference>
<feature type="binding site" evidence="11">
    <location>
        <position position="231"/>
    </location>
    <ligand>
        <name>NADP(+)</name>
        <dbReference type="ChEBI" id="CHEBI:58349"/>
    </ligand>
</feature>